<feature type="domain" description="Carbohydrate kinase FGGY N-terminal" evidence="4">
    <location>
        <begin position="15"/>
        <end position="258"/>
    </location>
</feature>
<keyword evidence="7" id="KW-1185">Reference proteome</keyword>
<dbReference type="InterPro" id="IPR043129">
    <property type="entry name" value="ATPase_NBD"/>
</dbReference>
<dbReference type="Gene3D" id="3.30.420.40">
    <property type="match status" value="2"/>
</dbReference>
<gene>
    <name evidence="6" type="ORF">C448_12571</name>
</gene>
<evidence type="ECO:0000256" key="3">
    <source>
        <dbReference type="RuleBase" id="RU003733"/>
    </source>
</evidence>
<feature type="domain" description="Carbohydrate kinase FGGY C-terminal" evidence="5">
    <location>
        <begin position="268"/>
        <end position="450"/>
    </location>
</feature>
<comment type="caution">
    <text evidence="6">The sequence shown here is derived from an EMBL/GenBank/DDBJ whole genome shotgun (WGS) entry which is preliminary data.</text>
</comment>
<dbReference type="InterPro" id="IPR018483">
    <property type="entry name" value="Carb_kinase_FGGY_CS"/>
</dbReference>
<dbReference type="GO" id="GO:0016773">
    <property type="term" value="F:phosphotransferase activity, alcohol group as acceptor"/>
    <property type="evidence" value="ECO:0007669"/>
    <property type="project" value="InterPro"/>
</dbReference>
<organism evidence="6 7">
    <name type="scientific">Halococcus morrhuae DSM 1307</name>
    <dbReference type="NCBI Taxonomy" id="931277"/>
    <lineage>
        <taxon>Archaea</taxon>
        <taxon>Methanobacteriati</taxon>
        <taxon>Methanobacteriota</taxon>
        <taxon>Stenosarchaea group</taxon>
        <taxon>Halobacteria</taxon>
        <taxon>Halobacteriales</taxon>
        <taxon>Halococcaceae</taxon>
        <taxon>Halococcus</taxon>
    </lineage>
</organism>
<dbReference type="PANTHER" id="PTHR43095:SF5">
    <property type="entry name" value="XYLULOSE KINASE"/>
    <property type="match status" value="1"/>
</dbReference>
<dbReference type="PROSITE" id="PS00445">
    <property type="entry name" value="FGGY_KINASES_2"/>
    <property type="match status" value="1"/>
</dbReference>
<dbReference type="PATRIC" id="fig|931277.6.peg.2459"/>
<evidence type="ECO:0000256" key="1">
    <source>
        <dbReference type="ARBA" id="ARBA00022679"/>
    </source>
</evidence>
<dbReference type="SUPFAM" id="SSF53067">
    <property type="entry name" value="Actin-like ATPase domain"/>
    <property type="match status" value="2"/>
</dbReference>
<dbReference type="InterPro" id="IPR018484">
    <property type="entry name" value="FGGY_N"/>
</dbReference>
<keyword evidence="2 3" id="KW-0418">Kinase</keyword>
<dbReference type="Pfam" id="PF02782">
    <property type="entry name" value="FGGY_C"/>
    <property type="match status" value="1"/>
</dbReference>
<dbReference type="InterPro" id="IPR050406">
    <property type="entry name" value="FGGY_Carb_Kinase"/>
</dbReference>
<dbReference type="GO" id="GO:0005975">
    <property type="term" value="P:carbohydrate metabolic process"/>
    <property type="evidence" value="ECO:0007669"/>
    <property type="project" value="InterPro"/>
</dbReference>
<evidence type="ECO:0000313" key="6">
    <source>
        <dbReference type="EMBL" id="EMA40708.1"/>
    </source>
</evidence>
<name>M0M5M8_HALMO</name>
<evidence type="ECO:0000259" key="5">
    <source>
        <dbReference type="Pfam" id="PF02782"/>
    </source>
</evidence>
<evidence type="ECO:0000256" key="2">
    <source>
        <dbReference type="ARBA" id="ARBA00022777"/>
    </source>
</evidence>
<dbReference type="InterPro" id="IPR000577">
    <property type="entry name" value="Carb_kinase_FGGY"/>
</dbReference>
<dbReference type="InterPro" id="IPR018485">
    <property type="entry name" value="FGGY_C"/>
</dbReference>
<dbReference type="Proteomes" id="UP000011568">
    <property type="component" value="Unassembled WGS sequence"/>
</dbReference>
<dbReference type="PANTHER" id="PTHR43095">
    <property type="entry name" value="SUGAR KINASE"/>
    <property type="match status" value="1"/>
</dbReference>
<dbReference type="Pfam" id="PF00370">
    <property type="entry name" value="FGGY_N"/>
    <property type="match status" value="1"/>
</dbReference>
<evidence type="ECO:0000313" key="7">
    <source>
        <dbReference type="Proteomes" id="UP000011568"/>
    </source>
</evidence>
<accession>M0M5M8</accession>
<dbReference type="EMBL" id="AOMC01000148">
    <property type="protein sequence ID" value="EMA40708.1"/>
    <property type="molecule type" value="Genomic_DNA"/>
</dbReference>
<proteinExistence type="inferred from homology"/>
<comment type="similarity">
    <text evidence="3">Belongs to the FGGY kinase family.</text>
</comment>
<dbReference type="eggNOG" id="arCOG00025">
    <property type="taxonomic scope" value="Archaea"/>
</dbReference>
<sequence>MGRGDPEHMTEEPTLLAVDAGTSTVKTVAFRTDGEEIASSSRETEILRPASGQIEQDPTEVWKQVVETIKAVSSELPADAVPVGIAITGQGDGLWAVTDEGEPVGNAILWSDSRAAPILDEWAESGRLDEIVAQCGSSPYPGMSLPLLVWLAREQPDRFARIDTALSCKDWLNYKLTGERTLDPTEATVPYLDKEMGTYDRDVFDLVGIPNVAEALPRLTVPTEIIGNVTEAAAKETTLPVGLPVVSGLFDVPASAIGSGVIRPGDVAVTLGTSLTHQAIVEGPQASDRGIQMNLGMGDRWTYAIGSNAGTPSLEWLAETIVGIEDVAGLENYATDAPVGSDGVLYHPYLSSSGERGPFVDPTARAQFVGLTPEHDTGHLVRAVYEGLSLAVRDCVEHLPASTGEVALSGGGTSSELWCQLIADCLDRPVVIPSGSELGAKGAAIVLGVALGEYPSLEAAVEGIVDTETRYEPRPDAPDAYDELYDLFVDIREEMGPLWTRRVTAYQEGTNQPTSD</sequence>
<evidence type="ECO:0000259" key="4">
    <source>
        <dbReference type="Pfam" id="PF00370"/>
    </source>
</evidence>
<protein>
    <submittedName>
        <fullName evidence="6">Sugar kinase, FGGY family protein</fullName>
    </submittedName>
</protein>
<dbReference type="STRING" id="931277.C448_12571"/>
<keyword evidence="1 3" id="KW-0808">Transferase</keyword>
<dbReference type="GO" id="GO:0016301">
    <property type="term" value="F:kinase activity"/>
    <property type="evidence" value="ECO:0007669"/>
    <property type="project" value="UniProtKB-KW"/>
</dbReference>
<dbReference type="AlphaFoldDB" id="M0M5M8"/>
<dbReference type="PIRSF" id="PIRSF000538">
    <property type="entry name" value="GlpK"/>
    <property type="match status" value="1"/>
</dbReference>
<reference evidence="6 7" key="1">
    <citation type="journal article" date="2014" name="PLoS Genet.">
        <title>Phylogenetically driven sequencing of extremely halophilic archaea reveals strategies for static and dynamic osmo-response.</title>
        <authorList>
            <person name="Becker E.A."/>
            <person name="Seitzer P.M."/>
            <person name="Tritt A."/>
            <person name="Larsen D."/>
            <person name="Krusor M."/>
            <person name="Yao A.I."/>
            <person name="Wu D."/>
            <person name="Madern D."/>
            <person name="Eisen J.A."/>
            <person name="Darling A.E."/>
            <person name="Facciotti M.T."/>
        </authorList>
    </citation>
    <scope>NUCLEOTIDE SEQUENCE [LARGE SCALE GENOMIC DNA]</scope>
    <source>
        <strain evidence="6 7">DSM 1307</strain>
    </source>
</reference>